<name>A0A133UA36_9EURY</name>
<keyword evidence="2" id="KW-1185">Reference proteome</keyword>
<organism evidence="1 2">
    <name type="scientific">candidate division MSBL1 archaeon SCGC-AAA259A05</name>
    <dbReference type="NCBI Taxonomy" id="1698259"/>
    <lineage>
        <taxon>Archaea</taxon>
        <taxon>Methanobacteriati</taxon>
        <taxon>Methanobacteriota</taxon>
        <taxon>candidate division MSBL1</taxon>
    </lineage>
</organism>
<dbReference type="Proteomes" id="UP000070163">
    <property type="component" value="Unassembled WGS sequence"/>
</dbReference>
<comment type="caution">
    <text evidence="1">The sequence shown here is derived from an EMBL/GenBank/DDBJ whole genome shotgun (WGS) entry which is preliminary data.</text>
</comment>
<dbReference type="AlphaFoldDB" id="A0A133UA36"/>
<proteinExistence type="predicted"/>
<reference evidence="1 2" key="1">
    <citation type="journal article" date="2016" name="Sci. Rep.">
        <title>Metabolic traits of an uncultured archaeal lineage -MSBL1- from brine pools of the Red Sea.</title>
        <authorList>
            <person name="Mwirichia R."/>
            <person name="Alam I."/>
            <person name="Rashid M."/>
            <person name="Vinu M."/>
            <person name="Ba-Alawi W."/>
            <person name="Anthony Kamau A."/>
            <person name="Kamanda Ngugi D."/>
            <person name="Goker M."/>
            <person name="Klenk H.P."/>
            <person name="Bajic V."/>
            <person name="Stingl U."/>
        </authorList>
    </citation>
    <scope>NUCLEOTIDE SEQUENCE [LARGE SCALE GENOMIC DNA]</scope>
    <source>
        <strain evidence="1">SCGC-AAA259A05</strain>
    </source>
</reference>
<gene>
    <name evidence="1" type="ORF">AKJ57_02585</name>
</gene>
<evidence type="ECO:0000313" key="1">
    <source>
        <dbReference type="EMBL" id="KXA91055.1"/>
    </source>
</evidence>
<dbReference type="EMBL" id="LHXJ01000023">
    <property type="protein sequence ID" value="KXA91055.1"/>
    <property type="molecule type" value="Genomic_DNA"/>
</dbReference>
<protein>
    <submittedName>
        <fullName evidence="1">Uncharacterized protein</fullName>
    </submittedName>
</protein>
<evidence type="ECO:0000313" key="2">
    <source>
        <dbReference type="Proteomes" id="UP000070163"/>
    </source>
</evidence>
<sequence length="125" mass="14406">MLLSQMVTLCFLALKDLGARNLDYPTLYFCSEEPTGYMNYTEQPDNTYSQGDTIWTYFNLNNQEYNLHSDGSFEVRVTRDLTVKTPDEGSMSVSLIFRENCPAHRNPEKVYLAHYFTLPENLPSG</sequence>
<accession>A0A133UA36</accession>